<dbReference type="EMBL" id="JOMM01000113">
    <property type="protein sequence ID" value="OUI79651.1"/>
    <property type="molecule type" value="Genomic_DNA"/>
</dbReference>
<dbReference type="Proteomes" id="UP000194565">
    <property type="component" value="Unassembled WGS sequence"/>
</dbReference>
<dbReference type="AlphaFoldDB" id="A0A251ZYC1"/>
<protein>
    <submittedName>
        <fullName evidence="1">Uncharacterized protein</fullName>
    </submittedName>
</protein>
<name>A0A251ZYC1_9PROT</name>
<evidence type="ECO:0000313" key="2">
    <source>
        <dbReference type="Proteomes" id="UP000194565"/>
    </source>
</evidence>
<organism evidence="1 2">
    <name type="scientific">Acetobacter tropicalis</name>
    <dbReference type="NCBI Taxonomy" id="104102"/>
    <lineage>
        <taxon>Bacteria</taxon>
        <taxon>Pseudomonadati</taxon>
        <taxon>Pseudomonadota</taxon>
        <taxon>Alphaproteobacteria</taxon>
        <taxon>Acetobacterales</taxon>
        <taxon>Acetobacteraceae</taxon>
        <taxon>Acetobacter</taxon>
    </lineage>
</organism>
<reference evidence="1 2" key="1">
    <citation type="submission" date="2014-06" db="EMBL/GenBank/DDBJ databases">
        <authorList>
            <person name="Ju J."/>
            <person name="Zhang J."/>
        </authorList>
    </citation>
    <scope>NUCLEOTIDE SEQUENCE [LARGE SCALE GENOMIC DNA]</scope>
    <source>
        <strain evidence="1">DmW_042</strain>
    </source>
</reference>
<dbReference type="RefSeq" id="WP_086642184.1">
    <property type="nucleotide sequence ID" value="NZ_JOMM01000113.1"/>
</dbReference>
<comment type="caution">
    <text evidence="1">The sequence shown here is derived from an EMBL/GenBank/DDBJ whole genome shotgun (WGS) entry which is preliminary data.</text>
</comment>
<proteinExistence type="predicted"/>
<sequence length="116" mass="13258">MRHFFLLWGGWHCSLKHCPCPWQATAPTKTQIPLLSERNHVTADGTLNQAQKKSGTTSLPSFLRILSFSPIFLFVEKMLYFLLIIIAVFECFSTLLDEPEVGKISPQINNLNLFFD</sequence>
<gene>
    <name evidence="1" type="ORF">HC62_00675</name>
</gene>
<evidence type="ECO:0000313" key="1">
    <source>
        <dbReference type="EMBL" id="OUI79651.1"/>
    </source>
</evidence>
<accession>A0A251ZYC1</accession>